<evidence type="ECO:0000256" key="1">
    <source>
        <dbReference type="SAM" id="Phobius"/>
    </source>
</evidence>
<reference evidence="2" key="1">
    <citation type="submission" date="2018-04" db="EMBL/GenBank/DDBJ databases">
        <title>Transcriptome of Schizaphis graminum biotype I.</title>
        <authorList>
            <person name="Scully E.D."/>
            <person name="Geib S.M."/>
            <person name="Palmer N.A."/>
            <person name="Koch K."/>
            <person name="Bradshaw J."/>
            <person name="Heng-Moss T."/>
            <person name="Sarath G."/>
        </authorList>
    </citation>
    <scope>NUCLEOTIDE SEQUENCE</scope>
</reference>
<keyword evidence="1" id="KW-0812">Transmembrane</keyword>
<name>A0A2S2PQ39_SCHGA</name>
<dbReference type="AlphaFoldDB" id="A0A2S2PQ39"/>
<evidence type="ECO:0000313" key="2">
    <source>
        <dbReference type="EMBL" id="MBY31515.1"/>
    </source>
</evidence>
<gene>
    <name evidence="2" type="ORF">g.45048</name>
</gene>
<keyword evidence="1" id="KW-1133">Transmembrane helix</keyword>
<keyword evidence="1" id="KW-0472">Membrane</keyword>
<accession>A0A2S2PQ39</accession>
<organism evidence="2">
    <name type="scientific">Schizaphis graminum</name>
    <name type="common">Green bug aphid</name>
    <dbReference type="NCBI Taxonomy" id="13262"/>
    <lineage>
        <taxon>Eukaryota</taxon>
        <taxon>Metazoa</taxon>
        <taxon>Ecdysozoa</taxon>
        <taxon>Arthropoda</taxon>
        <taxon>Hexapoda</taxon>
        <taxon>Insecta</taxon>
        <taxon>Pterygota</taxon>
        <taxon>Neoptera</taxon>
        <taxon>Paraneoptera</taxon>
        <taxon>Hemiptera</taxon>
        <taxon>Sternorrhyncha</taxon>
        <taxon>Aphidomorpha</taxon>
        <taxon>Aphidoidea</taxon>
        <taxon>Aphididae</taxon>
        <taxon>Aphidini</taxon>
        <taxon>Schizaphis</taxon>
    </lineage>
</organism>
<protein>
    <submittedName>
        <fullName evidence="2">Uncharacterized protein</fullName>
    </submittedName>
</protein>
<dbReference type="EMBL" id="GGMR01018896">
    <property type="protein sequence ID" value="MBY31515.1"/>
    <property type="molecule type" value="Transcribed_RNA"/>
</dbReference>
<feature type="transmembrane region" description="Helical" evidence="1">
    <location>
        <begin position="55"/>
        <end position="74"/>
    </location>
</feature>
<proteinExistence type="predicted"/>
<sequence length="105" mass="12773">MKTVRKMLYYFINVKEHNFQFHVTCVSYLIICVGGKYNEVIQHNSGYVNNNDTVIIYYGVYVLMYYVLFNNTYFSNNILLKNIKDSLYDQIIFKKRNYLRIYIYL</sequence>